<dbReference type="EMBL" id="KQ241640">
    <property type="protein sequence ID" value="KNC86689.1"/>
    <property type="molecule type" value="Genomic_DNA"/>
</dbReference>
<gene>
    <name evidence="1" type="ORF">SARC_01157</name>
</gene>
<dbReference type="GeneID" id="25901661"/>
<evidence type="ECO:0000313" key="2">
    <source>
        <dbReference type="Proteomes" id="UP000054560"/>
    </source>
</evidence>
<name>A0A0L0GCQ5_9EUKA</name>
<dbReference type="RefSeq" id="XP_014160591.1">
    <property type="nucleotide sequence ID" value="XM_014305116.1"/>
</dbReference>
<dbReference type="Proteomes" id="UP000054560">
    <property type="component" value="Unassembled WGS sequence"/>
</dbReference>
<dbReference type="AlphaFoldDB" id="A0A0L0GCQ5"/>
<protein>
    <submittedName>
        <fullName evidence="1">Uncharacterized protein</fullName>
    </submittedName>
</protein>
<keyword evidence="2" id="KW-1185">Reference proteome</keyword>
<reference evidence="1 2" key="1">
    <citation type="submission" date="2011-02" db="EMBL/GenBank/DDBJ databases">
        <title>The Genome Sequence of Sphaeroforma arctica JP610.</title>
        <authorList>
            <consortium name="The Broad Institute Genome Sequencing Platform"/>
            <person name="Russ C."/>
            <person name="Cuomo C."/>
            <person name="Young S.K."/>
            <person name="Zeng Q."/>
            <person name="Gargeya S."/>
            <person name="Alvarado L."/>
            <person name="Berlin A."/>
            <person name="Chapman S.B."/>
            <person name="Chen Z."/>
            <person name="Freedman E."/>
            <person name="Gellesch M."/>
            <person name="Goldberg J."/>
            <person name="Griggs A."/>
            <person name="Gujja S."/>
            <person name="Heilman E."/>
            <person name="Heiman D."/>
            <person name="Howarth C."/>
            <person name="Mehta T."/>
            <person name="Neiman D."/>
            <person name="Pearson M."/>
            <person name="Roberts A."/>
            <person name="Saif S."/>
            <person name="Shea T."/>
            <person name="Shenoy N."/>
            <person name="Sisk P."/>
            <person name="Stolte C."/>
            <person name="Sykes S."/>
            <person name="White J."/>
            <person name="Yandava C."/>
            <person name="Burger G."/>
            <person name="Gray M.W."/>
            <person name="Holland P.W.H."/>
            <person name="King N."/>
            <person name="Lang F.B.F."/>
            <person name="Roger A.J."/>
            <person name="Ruiz-Trillo I."/>
            <person name="Haas B."/>
            <person name="Nusbaum C."/>
            <person name="Birren B."/>
        </authorList>
    </citation>
    <scope>NUCLEOTIDE SEQUENCE [LARGE SCALE GENOMIC DNA]</scope>
    <source>
        <strain evidence="1 2">JP610</strain>
    </source>
</reference>
<sequence length="119" mass="13221">MCINTMFTIEPIRGVEDASFADNTLKIHTNGSGIVRLRLTRKGESSEPTTESFRVILQSWSENCEGLRFVSHGATSDEELGLCKQTYNADTKVMDLTLTQAASRIVMIGGELIAIDFYR</sequence>
<accession>A0A0L0GCQ5</accession>
<organism evidence="1 2">
    <name type="scientific">Sphaeroforma arctica JP610</name>
    <dbReference type="NCBI Taxonomy" id="667725"/>
    <lineage>
        <taxon>Eukaryota</taxon>
        <taxon>Ichthyosporea</taxon>
        <taxon>Ichthyophonida</taxon>
        <taxon>Sphaeroforma</taxon>
    </lineage>
</organism>
<proteinExistence type="predicted"/>
<evidence type="ECO:0000313" key="1">
    <source>
        <dbReference type="EMBL" id="KNC86689.1"/>
    </source>
</evidence>